<name>A0A4R5BDB8_9ACTN</name>
<dbReference type="Proteomes" id="UP000295578">
    <property type="component" value="Unassembled WGS sequence"/>
</dbReference>
<comment type="similarity">
    <text evidence="8">Belongs to the binding-protein-dependent transport system permease family. LivHM subfamily.</text>
</comment>
<dbReference type="Pfam" id="PF02653">
    <property type="entry name" value="BPD_transp_2"/>
    <property type="match status" value="1"/>
</dbReference>
<dbReference type="GO" id="GO:0005886">
    <property type="term" value="C:plasma membrane"/>
    <property type="evidence" value="ECO:0007669"/>
    <property type="project" value="UniProtKB-SubCell"/>
</dbReference>
<evidence type="ECO:0000313" key="11">
    <source>
        <dbReference type="Proteomes" id="UP000295578"/>
    </source>
</evidence>
<dbReference type="GO" id="GO:0006865">
    <property type="term" value="P:amino acid transport"/>
    <property type="evidence" value="ECO:0007669"/>
    <property type="project" value="UniProtKB-KW"/>
</dbReference>
<keyword evidence="7 9" id="KW-0472">Membrane</keyword>
<dbReference type="AlphaFoldDB" id="A0A4R5BDB8"/>
<proteinExistence type="inferred from homology"/>
<dbReference type="PANTHER" id="PTHR11795">
    <property type="entry name" value="BRANCHED-CHAIN AMINO ACID TRANSPORT SYSTEM PERMEASE PROTEIN LIVH"/>
    <property type="match status" value="1"/>
</dbReference>
<evidence type="ECO:0000256" key="4">
    <source>
        <dbReference type="ARBA" id="ARBA00022692"/>
    </source>
</evidence>
<feature type="transmembrane region" description="Helical" evidence="9">
    <location>
        <begin position="91"/>
        <end position="114"/>
    </location>
</feature>
<evidence type="ECO:0000256" key="1">
    <source>
        <dbReference type="ARBA" id="ARBA00004651"/>
    </source>
</evidence>
<sequence length="295" mass="30413">MSQFLQATVYGLLQGGLLALIAVGFSLVWGVMNVINLAHGAFVLVGAYLTFELNQRFGLDPFAAIVPVGIALFAAGYLVQRGLINMVVKAPIFITLLLTFGLELVLVNGLVLLYSGDYRSVTTGYAGDGFTLLTGVRVPLGRLLAAAVALAITLVLVAVMRHTRTGLAILATGMDRGAARLMGIRARHVYALTFGIATAMAGTAGAAVSAVGTFSPADAGRFTLFSFVAAVLGGLGNMYGALIGGIVLGLVEAWGGQLLPGTLVNAVAFGVLVVVLAVRPQGIAGRAFYASRVEV</sequence>
<protein>
    <submittedName>
        <fullName evidence="10">Branched-chain amino acid ABC transporter permease</fullName>
    </submittedName>
</protein>
<dbReference type="InterPro" id="IPR001851">
    <property type="entry name" value="ABC_transp_permease"/>
</dbReference>
<dbReference type="EMBL" id="SMKY01000056">
    <property type="protein sequence ID" value="TDD83239.1"/>
    <property type="molecule type" value="Genomic_DNA"/>
</dbReference>
<evidence type="ECO:0000256" key="3">
    <source>
        <dbReference type="ARBA" id="ARBA00022475"/>
    </source>
</evidence>
<accession>A0A4R5BDB8</accession>
<keyword evidence="2" id="KW-0813">Transport</keyword>
<evidence type="ECO:0000256" key="7">
    <source>
        <dbReference type="ARBA" id="ARBA00023136"/>
    </source>
</evidence>
<keyword evidence="4 9" id="KW-0812">Transmembrane</keyword>
<feature type="transmembrane region" description="Helical" evidence="9">
    <location>
        <begin position="12"/>
        <end position="29"/>
    </location>
</feature>
<reference evidence="10 11" key="1">
    <citation type="submission" date="2019-03" db="EMBL/GenBank/DDBJ databases">
        <title>Draft genome sequences of novel Actinobacteria.</title>
        <authorList>
            <person name="Sahin N."/>
            <person name="Ay H."/>
            <person name="Saygin H."/>
        </authorList>
    </citation>
    <scope>NUCLEOTIDE SEQUENCE [LARGE SCALE GENOMIC DNA]</scope>
    <source>
        <strain evidence="10 11">DSM 45941</strain>
    </source>
</reference>
<evidence type="ECO:0000256" key="9">
    <source>
        <dbReference type="SAM" id="Phobius"/>
    </source>
</evidence>
<evidence type="ECO:0000256" key="6">
    <source>
        <dbReference type="ARBA" id="ARBA00022989"/>
    </source>
</evidence>
<evidence type="ECO:0000256" key="2">
    <source>
        <dbReference type="ARBA" id="ARBA00022448"/>
    </source>
</evidence>
<dbReference type="GO" id="GO:0022857">
    <property type="term" value="F:transmembrane transporter activity"/>
    <property type="evidence" value="ECO:0007669"/>
    <property type="project" value="InterPro"/>
</dbReference>
<keyword evidence="3" id="KW-1003">Cell membrane</keyword>
<dbReference type="PANTHER" id="PTHR11795:SF445">
    <property type="entry name" value="AMINO ACID ABC TRANSPORTER PERMEASE PROTEIN"/>
    <property type="match status" value="1"/>
</dbReference>
<dbReference type="InterPro" id="IPR052157">
    <property type="entry name" value="BCAA_transport_permease"/>
</dbReference>
<feature type="transmembrane region" description="Helical" evidence="9">
    <location>
        <begin position="140"/>
        <end position="160"/>
    </location>
</feature>
<keyword evidence="11" id="KW-1185">Reference proteome</keyword>
<evidence type="ECO:0000256" key="5">
    <source>
        <dbReference type="ARBA" id="ARBA00022970"/>
    </source>
</evidence>
<feature type="transmembrane region" description="Helical" evidence="9">
    <location>
        <begin position="258"/>
        <end position="278"/>
    </location>
</feature>
<organism evidence="10 11">
    <name type="scientific">Actinomadura darangshiensis</name>
    <dbReference type="NCBI Taxonomy" id="705336"/>
    <lineage>
        <taxon>Bacteria</taxon>
        <taxon>Bacillati</taxon>
        <taxon>Actinomycetota</taxon>
        <taxon>Actinomycetes</taxon>
        <taxon>Streptosporangiales</taxon>
        <taxon>Thermomonosporaceae</taxon>
        <taxon>Actinomadura</taxon>
    </lineage>
</organism>
<dbReference type="OrthoDB" id="9807115at2"/>
<evidence type="ECO:0000256" key="8">
    <source>
        <dbReference type="ARBA" id="ARBA00037998"/>
    </source>
</evidence>
<comment type="caution">
    <text evidence="10">The sequence shown here is derived from an EMBL/GenBank/DDBJ whole genome shotgun (WGS) entry which is preliminary data.</text>
</comment>
<feature type="transmembrane region" description="Helical" evidence="9">
    <location>
        <begin position="57"/>
        <end position="79"/>
    </location>
</feature>
<evidence type="ECO:0000313" key="10">
    <source>
        <dbReference type="EMBL" id="TDD83239.1"/>
    </source>
</evidence>
<keyword evidence="5" id="KW-0029">Amino-acid transport</keyword>
<feature type="transmembrane region" description="Helical" evidence="9">
    <location>
        <begin position="189"/>
        <end position="212"/>
    </location>
</feature>
<feature type="transmembrane region" description="Helical" evidence="9">
    <location>
        <begin position="224"/>
        <end position="251"/>
    </location>
</feature>
<dbReference type="RefSeq" id="WP_132198036.1">
    <property type="nucleotide sequence ID" value="NZ_SMKY01000056.1"/>
</dbReference>
<comment type="subcellular location">
    <subcellularLocation>
        <location evidence="1">Cell membrane</location>
        <topology evidence="1">Multi-pass membrane protein</topology>
    </subcellularLocation>
</comment>
<keyword evidence="6 9" id="KW-1133">Transmembrane helix</keyword>
<gene>
    <name evidence="10" type="ORF">E1293_15190</name>
</gene>
<dbReference type="CDD" id="cd06582">
    <property type="entry name" value="TM_PBP1_LivH_like"/>
    <property type="match status" value="1"/>
</dbReference>